<feature type="binding site" evidence="2">
    <location>
        <position position="187"/>
    </location>
    <ligand>
        <name>S-adenosyl-L-methionine</name>
        <dbReference type="ChEBI" id="CHEBI:59789"/>
    </ligand>
</feature>
<feature type="binding site" evidence="2">
    <location>
        <begin position="96"/>
        <end position="97"/>
    </location>
    <ligand>
        <name>S-adenosyl-L-methionine</name>
        <dbReference type="ChEBI" id="CHEBI:59789"/>
    </ligand>
</feature>
<dbReference type="CDD" id="cd02440">
    <property type="entry name" value="AdoMet_MTases"/>
    <property type="match status" value="1"/>
</dbReference>
<evidence type="ECO:0000256" key="1">
    <source>
        <dbReference type="PIRSR" id="PIRSR018249-1"/>
    </source>
</evidence>
<protein>
    <submittedName>
        <fullName evidence="5">Uncharacterized protein</fullName>
    </submittedName>
</protein>
<dbReference type="PANTHER" id="PTHR43460:SF1">
    <property type="entry name" value="METHYLTRANSFERASE TYPE 11 DOMAIN-CONTAINING PROTEIN"/>
    <property type="match status" value="1"/>
</dbReference>
<dbReference type="PANTHER" id="PTHR43460">
    <property type="entry name" value="METHYLTRANSFERASE"/>
    <property type="match status" value="1"/>
</dbReference>
<dbReference type="InterPro" id="IPR041698">
    <property type="entry name" value="Methyltransf_25"/>
</dbReference>
<evidence type="ECO:0000259" key="4">
    <source>
        <dbReference type="Pfam" id="PF21302"/>
    </source>
</evidence>
<dbReference type="PIRSF" id="PIRSF018249">
    <property type="entry name" value="MyrA_prd"/>
    <property type="match status" value="1"/>
</dbReference>
<dbReference type="RefSeq" id="WP_070124048.1">
    <property type="nucleotide sequence ID" value="NZ_MDHN01000010.1"/>
</dbReference>
<feature type="binding site" evidence="2">
    <location>
        <position position="65"/>
    </location>
    <ligand>
        <name>S-adenosyl-L-methionine</name>
        <dbReference type="ChEBI" id="CHEBI:59789"/>
    </ligand>
</feature>
<reference evidence="5 6" key="1">
    <citation type="submission" date="2016-08" db="EMBL/GenBank/DDBJ databases">
        <authorList>
            <person name="Seilhamer J.J."/>
        </authorList>
    </citation>
    <scope>NUCLEOTIDE SEQUENCE [LARGE SCALE GENOMIC DNA]</scope>
    <source>
        <strain evidence="5 6">KCTC 42603</strain>
    </source>
</reference>
<dbReference type="InterPro" id="IPR048647">
    <property type="entry name" value="RlmA_N"/>
</dbReference>
<dbReference type="OrthoDB" id="108476at2"/>
<dbReference type="EMBL" id="MDHN01000010">
    <property type="protein sequence ID" value="OFC71708.1"/>
    <property type="molecule type" value="Genomic_DNA"/>
</dbReference>
<evidence type="ECO:0000259" key="3">
    <source>
        <dbReference type="Pfam" id="PF13649"/>
    </source>
</evidence>
<dbReference type="Pfam" id="PF21302">
    <property type="entry name" value="Zn_ribbon_RlmA"/>
    <property type="match status" value="1"/>
</dbReference>
<proteinExistence type="predicted"/>
<dbReference type="GO" id="GO:0008168">
    <property type="term" value="F:methyltransferase activity"/>
    <property type="evidence" value="ECO:0007669"/>
    <property type="project" value="InterPro"/>
</dbReference>
<dbReference type="InterPro" id="IPR052939">
    <property type="entry name" value="23S_rRNA_MeTrnsfrase_RlmA"/>
</dbReference>
<dbReference type="SUPFAM" id="SSF53335">
    <property type="entry name" value="S-adenosyl-L-methionine-dependent methyltransferases"/>
    <property type="match status" value="1"/>
</dbReference>
<keyword evidence="1" id="KW-0862">Zinc</keyword>
<dbReference type="STRING" id="1656094.BFC18_06000"/>
<dbReference type="InterPro" id="IPR029063">
    <property type="entry name" value="SAM-dependent_MTases_sf"/>
</dbReference>
<organism evidence="5 6">
    <name type="scientific">Alteromonas confluentis</name>
    <dbReference type="NCBI Taxonomy" id="1656094"/>
    <lineage>
        <taxon>Bacteria</taxon>
        <taxon>Pseudomonadati</taxon>
        <taxon>Pseudomonadota</taxon>
        <taxon>Gammaproteobacteria</taxon>
        <taxon>Alteromonadales</taxon>
        <taxon>Alteromonadaceae</taxon>
        <taxon>Alteromonas/Salinimonas group</taxon>
        <taxon>Alteromonas</taxon>
    </lineage>
</organism>
<dbReference type="AlphaFoldDB" id="A0A1E7ZDW4"/>
<dbReference type="Proteomes" id="UP000175691">
    <property type="component" value="Unassembled WGS sequence"/>
</dbReference>
<feature type="binding site" evidence="1">
    <location>
        <position position="4"/>
    </location>
    <ligand>
        <name>Zn(2+)</name>
        <dbReference type="ChEBI" id="CHEBI:29105"/>
    </ligand>
</feature>
<evidence type="ECO:0000313" key="6">
    <source>
        <dbReference type="Proteomes" id="UP000175691"/>
    </source>
</evidence>
<evidence type="ECO:0000256" key="2">
    <source>
        <dbReference type="PIRSR" id="PIRSR018249-2"/>
    </source>
</evidence>
<feature type="domain" description="Methyltransferase" evidence="3">
    <location>
        <begin position="91"/>
        <end position="176"/>
    </location>
</feature>
<feature type="binding site" evidence="1">
    <location>
        <position position="23"/>
    </location>
    <ligand>
        <name>Zn(2+)</name>
        <dbReference type="ChEBI" id="CHEBI:29105"/>
    </ligand>
</feature>
<comment type="caution">
    <text evidence="5">The sequence shown here is derived from an EMBL/GenBank/DDBJ whole genome shotgun (WGS) entry which is preliminary data.</text>
</comment>
<keyword evidence="6" id="KW-1185">Reference proteome</keyword>
<gene>
    <name evidence="5" type="ORF">BFC18_06000</name>
</gene>
<keyword evidence="2" id="KW-0949">S-adenosyl-L-methionine</keyword>
<feature type="binding site" evidence="1">
    <location>
        <position position="7"/>
    </location>
    <ligand>
        <name>Zn(2+)</name>
        <dbReference type="ChEBI" id="CHEBI:29105"/>
    </ligand>
</feature>
<evidence type="ECO:0000313" key="5">
    <source>
        <dbReference type="EMBL" id="OFC71708.1"/>
    </source>
</evidence>
<feature type="domain" description="23S rRNA (guanine(745)-N(1))-methyltransferase N-terminal" evidence="4">
    <location>
        <begin position="3"/>
        <end position="44"/>
    </location>
</feature>
<dbReference type="Gene3D" id="3.40.50.150">
    <property type="entry name" value="Vaccinia Virus protein VP39"/>
    <property type="match status" value="1"/>
</dbReference>
<feature type="binding site" evidence="1">
    <location>
        <position position="19"/>
    </location>
    <ligand>
        <name>Zn(2+)</name>
        <dbReference type="ChEBI" id="CHEBI:29105"/>
    </ligand>
</feature>
<keyword evidence="1" id="KW-0479">Metal-binding</keyword>
<sequence>MWRCPLCQSSLTTDTVWYCENNHRFDVSKRGYVNLLPVHKKGSKQPGDSKDMLSARQMFHQTGGYQPLMDKMATRLISALKTKTGELSLYDAGCGEGSYLNEVQCALQNHGVSVSAAGSDIAKSAVDFAARQYKQAQFVVASSFDLPVENNAVDVVLQVFAPGDDEELHRVLKPGGLLLHVAPGPEHLYALKSVAYQTPRKHEQPVDHRAGFVLQSREPLSFDINFSSAEQISALLMMTPFTWRLSEEKRESLVRDLKQIEADFVVSLWAKSETV</sequence>
<accession>A0A1E7ZDW4</accession>
<name>A0A1E7ZDW4_9ALTE</name>
<dbReference type="Pfam" id="PF13649">
    <property type="entry name" value="Methyltransf_25"/>
    <property type="match status" value="1"/>
</dbReference>
<dbReference type="GO" id="GO:0046872">
    <property type="term" value="F:metal ion binding"/>
    <property type="evidence" value="ECO:0007669"/>
    <property type="project" value="UniProtKB-KW"/>
</dbReference>
<dbReference type="InterPro" id="IPR016718">
    <property type="entry name" value="rRNA_m1G-MeTrfase_A_prd"/>
</dbReference>